<dbReference type="EMBL" id="KV441025">
    <property type="protein sequence ID" value="OAD67176.1"/>
    <property type="molecule type" value="Genomic_DNA"/>
</dbReference>
<evidence type="ECO:0000313" key="2">
    <source>
        <dbReference type="Proteomes" id="UP000077315"/>
    </source>
</evidence>
<dbReference type="InParanoid" id="A0A167K324"/>
<keyword evidence="2" id="KW-1185">Reference proteome</keyword>
<proteinExistence type="predicted"/>
<reference evidence="2" key="1">
    <citation type="submission" date="2015-06" db="EMBL/GenBank/DDBJ databases">
        <title>Expansion of signal transduction pathways in fungi by whole-genome duplication.</title>
        <authorList>
            <consortium name="DOE Joint Genome Institute"/>
            <person name="Corrochano L.M."/>
            <person name="Kuo A."/>
            <person name="Marcet-Houben M."/>
            <person name="Polaino S."/>
            <person name="Salamov A."/>
            <person name="Villalobos J.M."/>
            <person name="Alvarez M.I."/>
            <person name="Avalos J."/>
            <person name="Benito E.P."/>
            <person name="Benoit I."/>
            <person name="Burger G."/>
            <person name="Camino L.P."/>
            <person name="Canovas D."/>
            <person name="Cerda-Olmedo E."/>
            <person name="Cheng J.-F."/>
            <person name="Dominguez A."/>
            <person name="Elias M."/>
            <person name="Eslava A.P."/>
            <person name="Glaser F."/>
            <person name="Grimwood J."/>
            <person name="Gutierrez G."/>
            <person name="Heitman J."/>
            <person name="Henrissat B."/>
            <person name="Iturriaga E.A."/>
            <person name="Lang B.F."/>
            <person name="Lavin J.L."/>
            <person name="Lee S."/>
            <person name="Li W."/>
            <person name="Lindquist E."/>
            <person name="Lopez-Garcia S."/>
            <person name="Luque E.M."/>
            <person name="Marcos A.T."/>
            <person name="Martin J."/>
            <person name="McCluskey K."/>
            <person name="Medina H.R."/>
            <person name="Miralles-Duran A."/>
            <person name="Miyazaki A."/>
            <person name="Munoz-Torres E."/>
            <person name="Oguiza J.A."/>
            <person name="Ohm R."/>
            <person name="Olmedo M."/>
            <person name="Orejas M."/>
            <person name="Ortiz-Castellanos L."/>
            <person name="Pisabarro A.G."/>
            <person name="Rodriguez-Romero J."/>
            <person name="Ruiz-Herrera J."/>
            <person name="Ruiz-Vazquez R."/>
            <person name="Sanz C."/>
            <person name="Schackwitz W."/>
            <person name="Schmutz J."/>
            <person name="Shahriari M."/>
            <person name="Shelest E."/>
            <person name="Silva-Franco F."/>
            <person name="Soanes D."/>
            <person name="Syed K."/>
            <person name="Tagua V.G."/>
            <person name="Talbot N.J."/>
            <person name="Thon M."/>
            <person name="De vries R.P."/>
            <person name="Wiebenga A."/>
            <person name="Yadav J.S."/>
            <person name="Braun E.L."/>
            <person name="Baker S."/>
            <person name="Garre V."/>
            <person name="Horwitz B."/>
            <person name="Torres-Martinez S."/>
            <person name="Idnurm A."/>
            <person name="Herrera-Estrella A."/>
            <person name="Gabaldon T."/>
            <person name="Grigoriev I.V."/>
        </authorList>
    </citation>
    <scope>NUCLEOTIDE SEQUENCE [LARGE SCALE GENOMIC DNA]</scope>
    <source>
        <strain evidence="2">NRRL 1555(-)</strain>
    </source>
</reference>
<dbReference type="RefSeq" id="XP_018285216.1">
    <property type="nucleotide sequence ID" value="XM_018437285.1"/>
</dbReference>
<protein>
    <submittedName>
        <fullName evidence="1">Uncharacterized protein</fullName>
    </submittedName>
</protein>
<name>A0A167K324_PHYB8</name>
<sequence length="107" mass="12122">MAHEAIARTCVSVNASTENRKKKALQNGPLFFATSLTHLKRNNIHIACPIRILTETLHFVRENDPILGVFDHIILWGCFLSSEALEILLKCKTTVSQSHFKSNFDQM</sequence>
<gene>
    <name evidence="1" type="ORF">PHYBLDRAFT_174562</name>
</gene>
<dbReference type="VEuPathDB" id="FungiDB:PHYBLDRAFT_174562"/>
<dbReference type="AlphaFoldDB" id="A0A167K324"/>
<organism evidence="1 2">
    <name type="scientific">Phycomyces blakesleeanus (strain ATCC 8743b / DSM 1359 / FGSC 10004 / NBRC 33097 / NRRL 1555)</name>
    <dbReference type="NCBI Taxonomy" id="763407"/>
    <lineage>
        <taxon>Eukaryota</taxon>
        <taxon>Fungi</taxon>
        <taxon>Fungi incertae sedis</taxon>
        <taxon>Mucoromycota</taxon>
        <taxon>Mucoromycotina</taxon>
        <taxon>Mucoromycetes</taxon>
        <taxon>Mucorales</taxon>
        <taxon>Phycomycetaceae</taxon>
        <taxon>Phycomyces</taxon>
    </lineage>
</organism>
<dbReference type="GeneID" id="28998191"/>
<accession>A0A167K324</accession>
<evidence type="ECO:0000313" key="1">
    <source>
        <dbReference type="EMBL" id="OAD67176.1"/>
    </source>
</evidence>
<dbReference type="Proteomes" id="UP000077315">
    <property type="component" value="Unassembled WGS sequence"/>
</dbReference>